<keyword evidence="2" id="KW-1185">Reference proteome</keyword>
<proteinExistence type="predicted"/>
<evidence type="ECO:0000313" key="2">
    <source>
        <dbReference type="Proteomes" id="UP000321617"/>
    </source>
</evidence>
<comment type="caution">
    <text evidence="1">The sequence shown here is derived from an EMBL/GenBank/DDBJ whole genome shotgun (WGS) entry which is preliminary data.</text>
</comment>
<dbReference type="EMBL" id="VLLL01000005">
    <property type="protein sequence ID" value="TWJ16264.1"/>
    <property type="molecule type" value="Genomic_DNA"/>
</dbReference>
<name>A0A562VEK2_9ACTN</name>
<dbReference type="AlphaFoldDB" id="A0A562VEK2"/>
<organism evidence="1 2">
    <name type="scientific">Stackebrandtia albiflava</name>
    <dbReference type="NCBI Taxonomy" id="406432"/>
    <lineage>
        <taxon>Bacteria</taxon>
        <taxon>Bacillati</taxon>
        <taxon>Actinomycetota</taxon>
        <taxon>Actinomycetes</taxon>
        <taxon>Glycomycetales</taxon>
        <taxon>Glycomycetaceae</taxon>
        <taxon>Stackebrandtia</taxon>
    </lineage>
</organism>
<dbReference type="OrthoDB" id="8482021at2"/>
<sequence>MDVLAALREKLPLEPVPGLDDTWEGTGGPRVRILYLPHPGERVLFQVNVARRTDEADVRRFVSFARGHLDELFTAPPMIAVGGLRLATYGFDSAVAVLPAAADLTPSGDPAIDRRVYGLFPGWECEVSMTESEDLARRRIRRDIRYSDWERRPSPLLRYSFAFTQQGRPEVVRDEGFPGDASQVESILRFIAGGRSGRVECENHRGRTIHIEYDWGTDFTWESDPPHTGCDLDRVSELLWSFATGKDD</sequence>
<evidence type="ECO:0000313" key="1">
    <source>
        <dbReference type="EMBL" id="TWJ16264.1"/>
    </source>
</evidence>
<accession>A0A562VEK2</accession>
<gene>
    <name evidence="1" type="ORF">LX16_1991</name>
</gene>
<dbReference type="RefSeq" id="WP_147136383.1">
    <property type="nucleotide sequence ID" value="NZ_BAABIJ010000001.1"/>
</dbReference>
<reference evidence="1 2" key="1">
    <citation type="journal article" date="2013" name="Stand. Genomic Sci.">
        <title>Genomic Encyclopedia of Type Strains, Phase I: The one thousand microbial genomes (KMG-I) project.</title>
        <authorList>
            <person name="Kyrpides N.C."/>
            <person name="Woyke T."/>
            <person name="Eisen J.A."/>
            <person name="Garrity G."/>
            <person name="Lilburn T.G."/>
            <person name="Beck B.J."/>
            <person name="Whitman W.B."/>
            <person name="Hugenholtz P."/>
            <person name="Klenk H.P."/>
        </authorList>
    </citation>
    <scope>NUCLEOTIDE SEQUENCE [LARGE SCALE GENOMIC DNA]</scope>
    <source>
        <strain evidence="1 2">DSM 45044</strain>
    </source>
</reference>
<protein>
    <submittedName>
        <fullName evidence="1">Uncharacterized protein</fullName>
    </submittedName>
</protein>
<dbReference type="Proteomes" id="UP000321617">
    <property type="component" value="Unassembled WGS sequence"/>
</dbReference>